<name>A0A934JM53_9GAMM</name>
<dbReference type="EMBL" id="JAEMNX010000002">
    <property type="protein sequence ID" value="MBJ7536579.1"/>
    <property type="molecule type" value="Genomic_DNA"/>
</dbReference>
<evidence type="ECO:0000256" key="1">
    <source>
        <dbReference type="SAM" id="SignalP"/>
    </source>
</evidence>
<dbReference type="AlphaFoldDB" id="A0A934JM53"/>
<dbReference type="InterPro" id="IPR025737">
    <property type="entry name" value="FApF"/>
</dbReference>
<reference evidence="2" key="1">
    <citation type="submission" date="2020-12" db="EMBL/GenBank/DDBJ databases">
        <title>Marinomonas arctica sp. nov., a psychrotolerant bacterium isolated from the Arctic.</title>
        <authorList>
            <person name="Zhang Y."/>
        </authorList>
    </citation>
    <scope>NUCLEOTIDE SEQUENCE</scope>
    <source>
        <strain evidence="2">C1424</strain>
    </source>
</reference>
<dbReference type="RefSeq" id="WP_199466760.1">
    <property type="nucleotide sequence ID" value="NZ_JAEMNX010000002.1"/>
</dbReference>
<keyword evidence="1" id="KW-0732">Signal</keyword>
<accession>A0A934JM53</accession>
<dbReference type="Proteomes" id="UP000628710">
    <property type="component" value="Unassembled WGS sequence"/>
</dbReference>
<proteinExistence type="predicted"/>
<feature type="signal peptide" evidence="1">
    <location>
        <begin position="1"/>
        <end position="28"/>
    </location>
</feature>
<keyword evidence="3" id="KW-1185">Reference proteome</keyword>
<comment type="caution">
    <text evidence="2">The sequence shown here is derived from an EMBL/GenBank/DDBJ whole genome shotgun (WGS) entry which is preliminary data.</text>
</comment>
<feature type="chain" id="PRO_5037369529" evidence="1">
    <location>
        <begin position="29"/>
        <end position="312"/>
    </location>
</feature>
<sequence length="312" mass="33594">MNIKTKINLTFGFSTLLMSAMYTGSVSAREPSVLPTIPDGASIGVPIAAPTPVDGLFFSSRSGVASQHFYNANGDKTATTIDLKDTVFQFALTPGNKVFGGQYRAFLSIPFIDIESTNITTPMGIANASNSGLGSVEIRPMDISWEVSPDIYMNAGVSAYSPGDWSATELVNAGQNFWSFSPSVGISYLRNGWNASAHLMYFANEANEDNDYKSGDETHLNLTAMKDIGEDLSVGLVGYLRKQIEDDENPNNAYGGFTNERVESSGVGFSITKQLGPINLNAMYTTSLETKSSGGGERIWLNAIIPLKVFSH</sequence>
<protein>
    <submittedName>
        <fullName evidence="2">Transporter</fullName>
    </submittedName>
</protein>
<organism evidence="2 3">
    <name type="scientific">Marinomonas transparens</name>
    <dbReference type="NCBI Taxonomy" id="2795388"/>
    <lineage>
        <taxon>Bacteria</taxon>
        <taxon>Pseudomonadati</taxon>
        <taxon>Pseudomonadota</taxon>
        <taxon>Gammaproteobacteria</taxon>
        <taxon>Oceanospirillales</taxon>
        <taxon>Oceanospirillaceae</taxon>
        <taxon>Marinomonas</taxon>
    </lineage>
</organism>
<dbReference type="Pfam" id="PF13557">
    <property type="entry name" value="Phenol_MetA_deg"/>
    <property type="match status" value="1"/>
</dbReference>
<evidence type="ECO:0000313" key="3">
    <source>
        <dbReference type="Proteomes" id="UP000628710"/>
    </source>
</evidence>
<evidence type="ECO:0000313" key="2">
    <source>
        <dbReference type="EMBL" id="MBJ7536579.1"/>
    </source>
</evidence>
<gene>
    <name evidence="2" type="ORF">I8J31_02660</name>
</gene>